<evidence type="ECO:0000313" key="5">
    <source>
        <dbReference type="EMBL" id="MBO3739722.1"/>
    </source>
</evidence>
<keyword evidence="3" id="KW-0472">Membrane</keyword>
<gene>
    <name evidence="5" type="ORF">J5X75_19625</name>
</gene>
<feature type="transmembrane region" description="Helical" evidence="3">
    <location>
        <begin position="32"/>
        <end position="52"/>
    </location>
</feature>
<proteinExistence type="predicted"/>
<dbReference type="Proteomes" id="UP000679690">
    <property type="component" value="Unassembled WGS sequence"/>
</dbReference>
<evidence type="ECO:0000256" key="3">
    <source>
        <dbReference type="SAM" id="Phobius"/>
    </source>
</evidence>
<evidence type="ECO:0000256" key="2">
    <source>
        <dbReference type="SAM" id="MobiDB-lite"/>
    </source>
</evidence>
<keyword evidence="1" id="KW-0175">Coiled coil</keyword>
<dbReference type="Pfam" id="PF22888">
    <property type="entry name" value="FIMAH"/>
    <property type="match status" value="1"/>
</dbReference>
<reference evidence="5 6" key="1">
    <citation type="submission" date="2021-03" db="EMBL/GenBank/DDBJ databases">
        <title>Actinoplanes flavus sp. nov., a novel actinomycete isolated from Coconut Palm rhizosphere soil.</title>
        <authorList>
            <person name="Luo X."/>
        </authorList>
    </citation>
    <scope>NUCLEOTIDE SEQUENCE [LARGE SCALE GENOMIC DNA]</scope>
    <source>
        <strain evidence="5 6">NEAU-H7</strain>
    </source>
</reference>
<evidence type="ECO:0000313" key="6">
    <source>
        <dbReference type="Proteomes" id="UP000679690"/>
    </source>
</evidence>
<feature type="domain" description="FIMAH" evidence="4">
    <location>
        <begin position="113"/>
        <end position="192"/>
    </location>
</feature>
<protein>
    <recommendedName>
        <fullName evidence="4">FIMAH domain-containing protein</fullName>
    </recommendedName>
</protein>
<keyword evidence="3" id="KW-1133">Transmembrane helix</keyword>
<dbReference type="InterPro" id="IPR054470">
    <property type="entry name" value="FIMAH_dom"/>
</dbReference>
<feature type="region of interest" description="Disordered" evidence="2">
    <location>
        <begin position="72"/>
        <end position="104"/>
    </location>
</feature>
<organism evidence="5 6">
    <name type="scientific">Actinoplanes flavus</name>
    <dbReference type="NCBI Taxonomy" id="2820290"/>
    <lineage>
        <taxon>Bacteria</taxon>
        <taxon>Bacillati</taxon>
        <taxon>Actinomycetota</taxon>
        <taxon>Actinomycetes</taxon>
        <taxon>Micromonosporales</taxon>
        <taxon>Micromonosporaceae</taxon>
        <taxon>Actinoplanes</taxon>
    </lineage>
</organism>
<name>A0ABS3ULQ8_9ACTN</name>
<comment type="caution">
    <text evidence="5">The sequence shown here is derived from an EMBL/GenBank/DDBJ whole genome shotgun (WGS) entry which is preliminary data.</text>
</comment>
<accession>A0ABS3ULQ8</accession>
<sequence length="198" mass="21000">MPDPHDLYQPTAPMPVVEQQRGVYRAADHRRMALLAAAGSAVVLLAFVVWLFSGDDESPAPVAAPPAVVVTSAAPTEEPSPTEQAPSEEAPSEEATTTAPAVTVRPARPAELIAALRTVVDTLEDQGEIDDDGAEALDRRLKSAADRLKRGKAKDAARRMDEFAEKLVDLREDDDISRSAFNALAAGAGQVRAALPAR</sequence>
<evidence type="ECO:0000259" key="4">
    <source>
        <dbReference type="Pfam" id="PF22888"/>
    </source>
</evidence>
<keyword evidence="3" id="KW-0812">Transmembrane</keyword>
<dbReference type="RefSeq" id="WP_208468854.1">
    <property type="nucleotide sequence ID" value="NZ_JAGFNS010000012.1"/>
</dbReference>
<evidence type="ECO:0000256" key="1">
    <source>
        <dbReference type="SAM" id="Coils"/>
    </source>
</evidence>
<keyword evidence="6" id="KW-1185">Reference proteome</keyword>
<feature type="coiled-coil region" evidence="1">
    <location>
        <begin position="134"/>
        <end position="173"/>
    </location>
</feature>
<dbReference type="EMBL" id="JAGFNS010000012">
    <property type="protein sequence ID" value="MBO3739722.1"/>
    <property type="molecule type" value="Genomic_DNA"/>
</dbReference>